<protein>
    <submittedName>
        <fullName evidence="3">Septum formation initiator family protein</fullName>
    </submittedName>
</protein>
<evidence type="ECO:0000256" key="2">
    <source>
        <dbReference type="SAM" id="Phobius"/>
    </source>
</evidence>
<reference evidence="3 4" key="1">
    <citation type="submission" date="2021-05" db="EMBL/GenBank/DDBJ databases">
        <title>Croceibacterium sp. LX-88 genome sequence.</title>
        <authorList>
            <person name="Luo X."/>
        </authorList>
    </citation>
    <scope>NUCLEOTIDE SEQUENCE [LARGE SCALE GENOMIC DNA]</scope>
    <source>
        <strain evidence="3 4">LX-88</strain>
    </source>
</reference>
<keyword evidence="1" id="KW-0175">Coiled coil</keyword>
<dbReference type="EMBL" id="JAHFVK010000001">
    <property type="protein sequence ID" value="MBT2133664.1"/>
    <property type="molecule type" value="Genomic_DNA"/>
</dbReference>
<evidence type="ECO:0000256" key="1">
    <source>
        <dbReference type="SAM" id="Coils"/>
    </source>
</evidence>
<dbReference type="RefSeq" id="WP_214534984.1">
    <property type="nucleotide sequence ID" value="NZ_JAHFVK010000001.1"/>
</dbReference>
<feature type="coiled-coil region" evidence="1">
    <location>
        <begin position="48"/>
        <end position="75"/>
    </location>
</feature>
<gene>
    <name evidence="3" type="ORF">KK137_04890</name>
</gene>
<keyword evidence="4" id="KW-1185">Reference proteome</keyword>
<keyword evidence="2" id="KW-0812">Transmembrane</keyword>
<name>A0ABS5W1T9_9SPHN</name>
<accession>A0ABS5W1T9</accession>
<comment type="caution">
    <text evidence="3">The sequence shown here is derived from an EMBL/GenBank/DDBJ whole genome shotgun (WGS) entry which is preliminary data.</text>
</comment>
<keyword evidence="2" id="KW-0472">Membrane</keyword>
<dbReference type="InterPro" id="IPR007060">
    <property type="entry name" value="FtsL/DivIC"/>
</dbReference>
<evidence type="ECO:0000313" key="3">
    <source>
        <dbReference type="EMBL" id="MBT2133664.1"/>
    </source>
</evidence>
<evidence type="ECO:0000313" key="4">
    <source>
        <dbReference type="Proteomes" id="UP000811255"/>
    </source>
</evidence>
<keyword evidence="2" id="KW-1133">Transmembrane helix</keyword>
<dbReference type="Proteomes" id="UP000811255">
    <property type="component" value="Unassembled WGS sequence"/>
</dbReference>
<sequence length="109" mass="12275">MNPVVTKREVVREKIARFGALGVLLLLGGLTFVGPYGVLAWGENLALLQQRQERISKLKAEKDELENLVDRLDPNHVDPDLATELLRKNLNVAHPDEYVIELDKAQQAH</sequence>
<feature type="transmembrane region" description="Helical" evidence="2">
    <location>
        <begin position="21"/>
        <end position="42"/>
    </location>
</feature>
<organism evidence="3 4">
    <name type="scientific">Croceibacterium selenioxidans</name>
    <dbReference type="NCBI Taxonomy" id="2838833"/>
    <lineage>
        <taxon>Bacteria</taxon>
        <taxon>Pseudomonadati</taxon>
        <taxon>Pseudomonadota</taxon>
        <taxon>Alphaproteobacteria</taxon>
        <taxon>Sphingomonadales</taxon>
        <taxon>Erythrobacteraceae</taxon>
        <taxon>Croceibacterium</taxon>
    </lineage>
</organism>
<dbReference type="Pfam" id="PF04977">
    <property type="entry name" value="DivIC"/>
    <property type="match status" value="1"/>
</dbReference>
<proteinExistence type="predicted"/>